<reference evidence="2 3" key="1">
    <citation type="submission" date="2010-04" db="EMBL/GenBank/DDBJ databases">
        <authorList>
            <person name="Weinstock G."/>
            <person name="Sodergren E."/>
            <person name="Clifton S."/>
            <person name="Fulton L."/>
            <person name="Fulton B."/>
            <person name="Courtney L."/>
            <person name="Fronick C."/>
            <person name="Harrison M."/>
            <person name="Strong C."/>
            <person name="Farmer C."/>
            <person name="Delahaunty K."/>
            <person name="Markovic C."/>
            <person name="Hall O."/>
            <person name="Minx P."/>
            <person name="Tomlinson C."/>
            <person name="Mitreva M."/>
            <person name="Hou S."/>
            <person name="Wollam A."/>
            <person name="Pepin K.H."/>
            <person name="Johnson M."/>
            <person name="Bhonagiri V."/>
            <person name="Zhang X."/>
            <person name="Suruliraj S."/>
            <person name="Warren W."/>
            <person name="Chinwalla A."/>
            <person name="Mardis E.R."/>
            <person name="Wilson R.K."/>
        </authorList>
    </citation>
    <scope>NUCLEOTIDE SEQUENCE [LARGE SCALE GENOMIC DNA]</scope>
    <source>
        <strain evidence="2 3">DSM 20306</strain>
    </source>
</reference>
<protein>
    <submittedName>
        <fullName evidence="2">Uncharacterized protein</fullName>
    </submittedName>
</protein>
<feature type="transmembrane region" description="Helical" evidence="1">
    <location>
        <begin position="40"/>
        <end position="59"/>
    </location>
</feature>
<evidence type="ECO:0000313" key="3">
    <source>
        <dbReference type="Proteomes" id="UP000006015"/>
    </source>
</evidence>
<keyword evidence="1" id="KW-0812">Transmembrane</keyword>
<keyword evidence="1" id="KW-1133">Transmembrane helix</keyword>
<proteinExistence type="predicted"/>
<sequence>MLFALSMILFFILGFIIVFGQAFGIIIQNGGIVSGVYSQFAQPSIALAVIASLFGFIAYNTVEKKPQLEEDED</sequence>
<evidence type="ECO:0000313" key="2">
    <source>
        <dbReference type="EMBL" id="EFG80217.1"/>
    </source>
</evidence>
<accession>A0ABN0ABS7</accession>
<evidence type="ECO:0000256" key="1">
    <source>
        <dbReference type="SAM" id="Phobius"/>
    </source>
</evidence>
<comment type="caution">
    <text evidence="2">The sequence shown here is derived from an EMBL/GenBank/DDBJ whole genome shotgun (WGS) entry which is preliminary data.</text>
</comment>
<name>A0ABN0ABS7_CORAM</name>
<dbReference type="EMBL" id="ADNS01000031">
    <property type="protein sequence ID" value="EFG80217.1"/>
    <property type="molecule type" value="Genomic_DNA"/>
</dbReference>
<dbReference type="Proteomes" id="UP000006015">
    <property type="component" value="Unassembled WGS sequence"/>
</dbReference>
<organism evidence="2 3">
    <name type="scientific">Corynebacterium ammoniagenes DSM 20306</name>
    <dbReference type="NCBI Taxonomy" id="649754"/>
    <lineage>
        <taxon>Bacteria</taxon>
        <taxon>Bacillati</taxon>
        <taxon>Actinomycetota</taxon>
        <taxon>Actinomycetes</taxon>
        <taxon>Mycobacteriales</taxon>
        <taxon>Corynebacteriaceae</taxon>
        <taxon>Corynebacterium</taxon>
    </lineage>
</organism>
<gene>
    <name evidence="2" type="ORF">HMPREF0281_02309</name>
</gene>
<keyword evidence="1" id="KW-0472">Membrane</keyword>
<keyword evidence="3" id="KW-1185">Reference proteome</keyword>